<comment type="subcellular location">
    <subcellularLocation>
        <location evidence="11">Cytoplasm</location>
        <location evidence="11">Cytoskeleton</location>
    </subcellularLocation>
    <subcellularLocation>
        <location evidence="11">Cytoplasm</location>
        <location evidence="11">Cytoskeleton</location>
        <location evidence="11">Microtubule organizing center</location>
        <location evidence="11">Centrosome</location>
    </subcellularLocation>
    <text evidence="11">Localizes to the plus end of microtubules and to the centrosome.</text>
</comment>
<evidence type="ECO:0000256" key="6">
    <source>
        <dbReference type="ARBA" id="ARBA00022737"/>
    </source>
</evidence>
<dbReference type="InterPro" id="IPR037190">
    <property type="entry name" value="LIS1_N"/>
</dbReference>
<name>A0AAE0SCS9_9BIVA</name>
<dbReference type="InterPro" id="IPR017252">
    <property type="entry name" value="Dynein_regulator_LIS1"/>
</dbReference>
<keyword evidence="16" id="KW-1185">Reference proteome</keyword>
<dbReference type="PROSITE" id="PS50082">
    <property type="entry name" value="WD_REPEATS_2"/>
    <property type="match status" value="7"/>
</dbReference>
<reference evidence="15" key="1">
    <citation type="journal article" date="2021" name="Genome Biol. Evol.">
        <title>A High-Quality Reference Genome for a Parasitic Bivalve with Doubly Uniparental Inheritance (Bivalvia: Unionida).</title>
        <authorList>
            <person name="Smith C.H."/>
        </authorList>
    </citation>
    <scope>NUCLEOTIDE SEQUENCE</scope>
    <source>
        <strain evidence="15">CHS0354</strain>
    </source>
</reference>
<dbReference type="Proteomes" id="UP001195483">
    <property type="component" value="Unassembled WGS sequence"/>
</dbReference>
<dbReference type="GO" id="GO:0051301">
    <property type="term" value="P:cell division"/>
    <property type="evidence" value="ECO:0007669"/>
    <property type="project" value="UniProtKB-KW"/>
</dbReference>
<dbReference type="InterPro" id="IPR001680">
    <property type="entry name" value="WD40_rpt"/>
</dbReference>
<dbReference type="PROSITE" id="PS00678">
    <property type="entry name" value="WD_REPEATS_1"/>
    <property type="match status" value="5"/>
</dbReference>
<dbReference type="SMART" id="SM00667">
    <property type="entry name" value="LisH"/>
    <property type="match status" value="1"/>
</dbReference>
<evidence type="ECO:0000256" key="3">
    <source>
        <dbReference type="ARBA" id="ARBA00022574"/>
    </source>
</evidence>
<evidence type="ECO:0000256" key="5">
    <source>
        <dbReference type="ARBA" id="ARBA00022701"/>
    </source>
</evidence>
<dbReference type="SMART" id="SM00320">
    <property type="entry name" value="WD40"/>
    <property type="match status" value="7"/>
</dbReference>
<keyword evidence="3 12" id="KW-0853">WD repeat</keyword>
<feature type="repeat" description="WD" evidence="12">
    <location>
        <begin position="374"/>
        <end position="408"/>
    </location>
</feature>
<dbReference type="PANTHER" id="PTHR22847:SF637">
    <property type="entry name" value="WD REPEAT DOMAIN 5B"/>
    <property type="match status" value="1"/>
</dbReference>
<feature type="repeat" description="WD" evidence="12">
    <location>
        <begin position="144"/>
        <end position="185"/>
    </location>
</feature>
<dbReference type="EMBL" id="JAEAOA010001049">
    <property type="protein sequence ID" value="KAK3589133.1"/>
    <property type="molecule type" value="Genomic_DNA"/>
</dbReference>
<evidence type="ECO:0000256" key="12">
    <source>
        <dbReference type="PROSITE-ProRule" id="PRU00221"/>
    </source>
</evidence>
<evidence type="ECO:0000256" key="13">
    <source>
        <dbReference type="SAM" id="MobiDB-lite"/>
    </source>
</evidence>
<dbReference type="SUPFAM" id="SSF109925">
    <property type="entry name" value="Lissencephaly-1 protein (Lis-1, PAF-AH alpha) N-terminal domain"/>
    <property type="match status" value="1"/>
</dbReference>
<feature type="repeat" description="WD" evidence="12">
    <location>
        <begin position="305"/>
        <end position="331"/>
    </location>
</feature>
<evidence type="ECO:0000256" key="7">
    <source>
        <dbReference type="ARBA" id="ARBA00022776"/>
    </source>
</evidence>
<comment type="similarity">
    <text evidence="11">Belongs to the WD repeat LIS1/nudF family.</text>
</comment>
<keyword evidence="7 11" id="KW-0498">Mitosis</keyword>
<dbReference type="GO" id="GO:0051012">
    <property type="term" value="P:microtubule sliding"/>
    <property type="evidence" value="ECO:0007669"/>
    <property type="project" value="UniProtKB-UniRule"/>
</dbReference>
<gene>
    <name evidence="15" type="ORF">CHS0354_017100</name>
</gene>
<dbReference type="GO" id="GO:0005874">
    <property type="term" value="C:microtubule"/>
    <property type="evidence" value="ECO:0007669"/>
    <property type="project" value="UniProtKB-KW"/>
</dbReference>
<keyword evidence="1 11" id="KW-0813">Transport</keyword>
<dbReference type="GO" id="GO:0070840">
    <property type="term" value="F:dynein complex binding"/>
    <property type="evidence" value="ECO:0007669"/>
    <property type="project" value="UniProtKB-UniRule"/>
</dbReference>
<evidence type="ECO:0000256" key="2">
    <source>
        <dbReference type="ARBA" id="ARBA00022490"/>
    </source>
</evidence>
<reference evidence="15" key="2">
    <citation type="journal article" date="2021" name="Genome Biol. Evol.">
        <title>Developing a high-quality reference genome for a parasitic bivalve with doubly uniparental inheritance (Bivalvia: Unionida).</title>
        <authorList>
            <person name="Smith C.H."/>
        </authorList>
    </citation>
    <scope>NUCLEOTIDE SEQUENCE</scope>
    <source>
        <strain evidence="15">CHS0354</strain>
        <tissue evidence="15">Mantle</tissue>
    </source>
</reference>
<dbReference type="FunFam" id="1.20.960.30:FF:000002">
    <property type="entry name" value="Platelet-activating factor acetylhydrolase ib"/>
    <property type="match status" value="1"/>
</dbReference>
<evidence type="ECO:0000259" key="14">
    <source>
        <dbReference type="Pfam" id="PF24951"/>
    </source>
</evidence>
<dbReference type="PROSITE" id="PS50896">
    <property type="entry name" value="LISH"/>
    <property type="match status" value="1"/>
</dbReference>
<dbReference type="GO" id="GO:0005875">
    <property type="term" value="C:microtubule associated complex"/>
    <property type="evidence" value="ECO:0007669"/>
    <property type="project" value="UniProtKB-UniRule"/>
</dbReference>
<dbReference type="PANTHER" id="PTHR22847">
    <property type="entry name" value="WD40 REPEAT PROTEIN"/>
    <property type="match status" value="1"/>
</dbReference>
<evidence type="ECO:0000256" key="10">
    <source>
        <dbReference type="ARBA" id="ARBA00023306"/>
    </source>
</evidence>
<dbReference type="HAMAP" id="MF_03141">
    <property type="entry name" value="lis1"/>
    <property type="match status" value="1"/>
</dbReference>
<keyword evidence="6" id="KW-0677">Repeat</keyword>
<dbReference type="GO" id="GO:0005737">
    <property type="term" value="C:cytoplasm"/>
    <property type="evidence" value="ECO:0007669"/>
    <property type="project" value="UniProtKB-UniRule"/>
</dbReference>
<dbReference type="FunFam" id="2.130.10.10:FF:000038">
    <property type="entry name" value="Lissencephaly-1 homolog B"/>
    <property type="match status" value="1"/>
</dbReference>
<dbReference type="Pfam" id="PF00400">
    <property type="entry name" value="WD40"/>
    <property type="match status" value="3"/>
</dbReference>
<dbReference type="InterPro" id="IPR019775">
    <property type="entry name" value="WD40_repeat_CS"/>
</dbReference>
<dbReference type="Pfam" id="PF24951">
    <property type="entry name" value="LisH_PAC1"/>
    <property type="match status" value="1"/>
</dbReference>
<feature type="repeat" description="WD" evidence="12">
    <location>
        <begin position="228"/>
        <end position="259"/>
    </location>
</feature>
<dbReference type="GO" id="GO:0005813">
    <property type="term" value="C:centrosome"/>
    <property type="evidence" value="ECO:0007669"/>
    <property type="project" value="UniProtKB-SubCell"/>
</dbReference>
<accession>A0AAE0SCS9</accession>
<dbReference type="GO" id="GO:0000132">
    <property type="term" value="P:establishment of mitotic spindle orientation"/>
    <property type="evidence" value="ECO:0007669"/>
    <property type="project" value="UniProtKB-UniRule"/>
</dbReference>
<comment type="caution">
    <text evidence="15">The sequence shown here is derived from an EMBL/GenBank/DDBJ whole genome shotgun (WGS) entry which is preliminary data.</text>
</comment>
<feature type="repeat" description="WD" evidence="12">
    <location>
        <begin position="186"/>
        <end position="227"/>
    </location>
</feature>
<dbReference type="PRINTS" id="PR00320">
    <property type="entry name" value="GPROTEINBRPT"/>
</dbReference>
<dbReference type="InterPro" id="IPR056795">
    <property type="entry name" value="PAC1-like_LisH-like_dom"/>
</dbReference>
<feature type="repeat" description="WD" evidence="12">
    <location>
        <begin position="102"/>
        <end position="143"/>
    </location>
</feature>
<reference evidence="15" key="3">
    <citation type="submission" date="2023-05" db="EMBL/GenBank/DDBJ databases">
        <authorList>
            <person name="Smith C.H."/>
        </authorList>
    </citation>
    <scope>NUCLEOTIDE SEQUENCE</scope>
    <source>
        <strain evidence="15">CHS0354</strain>
        <tissue evidence="15">Mantle</tissue>
    </source>
</reference>
<organism evidence="15 16">
    <name type="scientific">Potamilus streckersoni</name>
    <dbReference type="NCBI Taxonomy" id="2493646"/>
    <lineage>
        <taxon>Eukaryota</taxon>
        <taxon>Metazoa</taxon>
        <taxon>Spiralia</taxon>
        <taxon>Lophotrochozoa</taxon>
        <taxon>Mollusca</taxon>
        <taxon>Bivalvia</taxon>
        <taxon>Autobranchia</taxon>
        <taxon>Heteroconchia</taxon>
        <taxon>Palaeoheterodonta</taxon>
        <taxon>Unionida</taxon>
        <taxon>Unionoidea</taxon>
        <taxon>Unionidae</taxon>
        <taxon>Ambleminae</taxon>
        <taxon>Lampsilini</taxon>
        <taxon>Potamilus</taxon>
    </lineage>
</organism>
<evidence type="ECO:0000256" key="1">
    <source>
        <dbReference type="ARBA" id="ARBA00022448"/>
    </source>
</evidence>
<keyword evidence="4 11" id="KW-0132">Cell division</keyword>
<protein>
    <recommendedName>
        <fullName evidence="11">Lissencephaly-1 homolog</fullName>
    </recommendedName>
</protein>
<keyword evidence="9 11" id="KW-0206">Cytoskeleton</keyword>
<feature type="domain" description="PAC1-like LisH-like dimerisation" evidence="14">
    <location>
        <begin position="5"/>
        <end position="39"/>
    </location>
</feature>
<evidence type="ECO:0000256" key="8">
    <source>
        <dbReference type="ARBA" id="ARBA00023054"/>
    </source>
</evidence>
<evidence type="ECO:0000313" key="15">
    <source>
        <dbReference type="EMBL" id="KAK3589133.1"/>
    </source>
</evidence>
<dbReference type="AlphaFoldDB" id="A0AAE0SCS9"/>
<feature type="compositionally biased region" description="Basic and acidic residues" evidence="13">
    <location>
        <begin position="75"/>
        <end position="89"/>
    </location>
</feature>
<sequence length="408" mass="46139">MVLSQRQKEELNKAIADYLSSNGYISSLAEFQKEASLPSELDKKYAGLLEKKWTSVIRLQKKVMDLEAKLSEAEKEFNAGGPTRDKRSPTEWIPRPPERYSLSGHRSPVTRIVFHPVFSVMVSASEDATIRIWDYETGDYERTLKGHTDSVQDVAFDHTGKLLASCSADMTIKIWDFQGFECLKNLYGHDHNVSSVSFMPSGDFIVSSSRDKTIKMWEVGTGYCVKTFTGHREWVRMVKVYHDGSLLASCSNDQTVRVWVVATKECKLELREHEHVVECIAWAPELAHPAIAEAAGNDVKRGGRSGPFLASGSRDKTIKIWDISTGLCLFTLVGHDNWVRGLLFHPGGKFLLSASDDKTLRIWDIKNRRNHKTLEAHQHFCTSLDMHKTSPYVISGSVDQTVKVWECR</sequence>
<dbReference type="GO" id="GO:1990234">
    <property type="term" value="C:transferase complex"/>
    <property type="evidence" value="ECO:0007669"/>
    <property type="project" value="UniProtKB-ARBA"/>
</dbReference>
<dbReference type="InterPro" id="IPR006594">
    <property type="entry name" value="LisH"/>
</dbReference>
<evidence type="ECO:0000256" key="4">
    <source>
        <dbReference type="ARBA" id="ARBA00022618"/>
    </source>
</evidence>
<dbReference type="Pfam" id="PF25173">
    <property type="entry name" value="Beta-prop_WDR3_1st"/>
    <property type="match status" value="1"/>
</dbReference>
<dbReference type="PIRSF" id="PIRSF037647">
    <property type="entry name" value="Dynein_regulator_Lis1"/>
    <property type="match status" value="1"/>
</dbReference>
<keyword evidence="2 11" id="KW-0963">Cytoplasm</keyword>
<evidence type="ECO:0000313" key="16">
    <source>
        <dbReference type="Proteomes" id="UP001195483"/>
    </source>
</evidence>
<keyword evidence="5 11" id="KW-0493">Microtubule</keyword>
<dbReference type="InterPro" id="IPR020472">
    <property type="entry name" value="WD40_PAC1"/>
</dbReference>
<dbReference type="InterPro" id="IPR036322">
    <property type="entry name" value="WD40_repeat_dom_sf"/>
</dbReference>
<keyword evidence="10 11" id="KW-0131">Cell cycle</keyword>
<comment type="domain">
    <text evidence="11">Dimerization mediated by the LisH domain may be required to activate dynein.</text>
</comment>
<dbReference type="PROSITE" id="PS50294">
    <property type="entry name" value="WD_REPEATS_REGION"/>
    <property type="match status" value="6"/>
</dbReference>
<dbReference type="CDD" id="cd00200">
    <property type="entry name" value="WD40"/>
    <property type="match status" value="1"/>
</dbReference>
<dbReference type="Gene3D" id="1.20.960.30">
    <property type="match status" value="1"/>
</dbReference>
<keyword evidence="8 11" id="KW-0175">Coiled coil</keyword>
<dbReference type="SUPFAM" id="SSF50978">
    <property type="entry name" value="WD40 repeat-like"/>
    <property type="match status" value="1"/>
</dbReference>
<dbReference type="InterPro" id="IPR015943">
    <property type="entry name" value="WD40/YVTN_repeat-like_dom_sf"/>
</dbReference>
<feature type="region of interest" description="Disordered" evidence="13">
    <location>
        <begin position="75"/>
        <end position="99"/>
    </location>
</feature>
<proteinExistence type="inferred from homology"/>
<evidence type="ECO:0000256" key="11">
    <source>
        <dbReference type="HAMAP-Rule" id="MF_03141"/>
    </source>
</evidence>
<evidence type="ECO:0000256" key="9">
    <source>
        <dbReference type="ARBA" id="ARBA00023212"/>
    </source>
</evidence>
<comment type="function">
    <text evidence="11">Positively regulates the activity of the minus-end directed microtubule motor protein dynein. May enhance dynein-mediated microtubule sliding by targeting dynein to the microtubule plus end. Required for several dynein- and microtubule-dependent processes.</text>
</comment>
<dbReference type="Gene3D" id="2.130.10.10">
    <property type="entry name" value="YVTN repeat-like/Quinoprotein amine dehydrogenase"/>
    <property type="match status" value="1"/>
</dbReference>
<feature type="repeat" description="WD" evidence="12">
    <location>
        <begin position="332"/>
        <end position="373"/>
    </location>
</feature>